<evidence type="ECO:0000313" key="2">
    <source>
        <dbReference type="EMBL" id="VAX09710.1"/>
    </source>
</evidence>
<dbReference type="EMBL" id="UOFX01000056">
    <property type="protein sequence ID" value="VAX09710.1"/>
    <property type="molecule type" value="Genomic_DNA"/>
</dbReference>
<accession>A0A3B1BGX4</accession>
<organism evidence="2">
    <name type="scientific">hydrothermal vent metagenome</name>
    <dbReference type="NCBI Taxonomy" id="652676"/>
    <lineage>
        <taxon>unclassified sequences</taxon>
        <taxon>metagenomes</taxon>
        <taxon>ecological metagenomes</taxon>
    </lineage>
</organism>
<proteinExistence type="predicted"/>
<gene>
    <name evidence="2" type="ORF">MNBD_GAMMA26-1172</name>
</gene>
<sequence length="437" mass="48293">MNNTCKKTFGTSVAIISALFFLAPTASYAAELLNANHYISWPADLSRKVGNTTYVRGRQFQAYVQVDSKSVSFRSGGRDYVYSGGLIEFFTPDGEGYLAGIASGREGEGKKASRLGRVKFDFGNSFSGLRQFCGKRGLARTIVFLSRTDRDRVSVRLVQGPTSQSVARGVEPVAIDCEKPQMISINGRGSPQSFDYACLRPSPAAEIPLELLDDIGIQEVKISSNSSELRISPAKITGSSLGERTTASGKRRYTTQFTLSSANRRTLNNVRLTIAIKDFSGQRQVYDYTVNISGLTNRANVTLNPLPSKITVGEKIYLSGNLKPFACDMKRYSHDVQWQIYKLSSRSDTRGSSIKRGTFRVASGRQTPFIIPFQNSSSGYYQLRMAETTNGVTLYKSPVISVNNKLPQLKGKQAEQIKSGQQQNSRRLHNPSLFQIR</sequence>
<name>A0A3B1BGX4_9ZZZZ</name>
<feature type="region of interest" description="Disordered" evidence="1">
    <location>
        <begin position="414"/>
        <end position="437"/>
    </location>
</feature>
<protein>
    <submittedName>
        <fullName evidence="2">Uncharacterized protein</fullName>
    </submittedName>
</protein>
<feature type="compositionally biased region" description="Polar residues" evidence="1">
    <location>
        <begin position="416"/>
        <end position="425"/>
    </location>
</feature>
<reference evidence="2" key="1">
    <citation type="submission" date="2018-06" db="EMBL/GenBank/DDBJ databases">
        <authorList>
            <person name="Zhirakovskaya E."/>
        </authorList>
    </citation>
    <scope>NUCLEOTIDE SEQUENCE</scope>
</reference>
<evidence type="ECO:0000256" key="1">
    <source>
        <dbReference type="SAM" id="MobiDB-lite"/>
    </source>
</evidence>
<dbReference type="AlphaFoldDB" id="A0A3B1BGX4"/>